<dbReference type="AlphaFoldDB" id="A0A501PBD4"/>
<dbReference type="Proteomes" id="UP000319148">
    <property type="component" value="Unassembled WGS sequence"/>
</dbReference>
<feature type="signal peptide" evidence="2">
    <location>
        <begin position="1"/>
        <end position="22"/>
    </location>
</feature>
<feature type="chain" id="PRO_5021277548" evidence="2">
    <location>
        <begin position="23"/>
        <end position="381"/>
    </location>
</feature>
<keyword evidence="1" id="KW-0812">Transmembrane</keyword>
<evidence type="ECO:0000313" key="4">
    <source>
        <dbReference type="Proteomes" id="UP000319148"/>
    </source>
</evidence>
<keyword evidence="1" id="KW-0472">Membrane</keyword>
<evidence type="ECO:0000313" key="3">
    <source>
        <dbReference type="EMBL" id="TPD57545.1"/>
    </source>
</evidence>
<accession>A0A501PBD4</accession>
<organism evidence="3 4">
    <name type="scientific">Emcibacter nanhaiensis</name>
    <dbReference type="NCBI Taxonomy" id="1505037"/>
    <lineage>
        <taxon>Bacteria</taxon>
        <taxon>Pseudomonadati</taxon>
        <taxon>Pseudomonadota</taxon>
        <taxon>Alphaproteobacteria</taxon>
        <taxon>Emcibacterales</taxon>
        <taxon>Emcibacteraceae</taxon>
        <taxon>Emcibacter</taxon>
    </lineage>
</organism>
<evidence type="ECO:0000256" key="2">
    <source>
        <dbReference type="SAM" id="SignalP"/>
    </source>
</evidence>
<dbReference type="OrthoDB" id="6848220at2"/>
<name>A0A501PBD4_9PROT</name>
<protein>
    <submittedName>
        <fullName evidence="3">PEP-CTERM sorting domain-containing protein</fullName>
    </submittedName>
</protein>
<keyword evidence="1" id="KW-1133">Transmembrane helix</keyword>
<proteinExistence type="predicted"/>
<dbReference type="InterPro" id="IPR013424">
    <property type="entry name" value="Ice-binding_C"/>
</dbReference>
<keyword evidence="4" id="KW-1185">Reference proteome</keyword>
<dbReference type="NCBIfam" id="TIGR02595">
    <property type="entry name" value="PEP_CTERM"/>
    <property type="match status" value="1"/>
</dbReference>
<reference evidence="4" key="1">
    <citation type="submission" date="2019-06" db="EMBL/GenBank/DDBJ databases">
        <title>The complete genome of Emcibacter congregatus ZYLT.</title>
        <authorList>
            <person name="Zhao Z."/>
        </authorList>
    </citation>
    <scope>NUCLEOTIDE SEQUENCE [LARGE SCALE GENOMIC DNA]</scope>
    <source>
        <strain evidence="4">MCCC 1A06723</strain>
    </source>
</reference>
<dbReference type="RefSeq" id="WP_139941860.1">
    <property type="nucleotide sequence ID" value="NZ_JBHSYP010000005.1"/>
</dbReference>
<sequence>MLRKYAAVAALAIALTPAAALAVPTYSIQVLEGMEGYDTRTTAINDSGQVVGAMVSQEASNLPVRSILWNDGNLVDLAGSDYFIHVAVDINNSGQIIGGYYDSEGDPYIKSYFWNGSLNNITLPEVPTPSWLPYGVNNHGQVVLAPNGVFANKIHLWSQADGLTPIDMPEGTPDVYPTSINDAGQIVGWFENQDGDLQAFFRDTDGSFHELPITGLRYYLGTVEINENGLVSGTVAEDYIDNEFITTGFNWSLEDGLTILDKGSFESSSAHRSNNDQVVGMIGNSEENTFGTIWDNEELFLLDNLVSLEDPLFGLLSITRASGVNNLGQIAAEGILLETGEQIGLLLTPNGIYIAPVPAPGALGLLICGAGLLIYRRRKQI</sequence>
<comment type="caution">
    <text evidence="3">The sequence shown here is derived from an EMBL/GenBank/DDBJ whole genome shotgun (WGS) entry which is preliminary data.</text>
</comment>
<gene>
    <name evidence="3" type="ORF">FIV46_15640</name>
</gene>
<dbReference type="EMBL" id="VFIY01000018">
    <property type="protein sequence ID" value="TPD57545.1"/>
    <property type="molecule type" value="Genomic_DNA"/>
</dbReference>
<evidence type="ECO:0000256" key="1">
    <source>
        <dbReference type="SAM" id="Phobius"/>
    </source>
</evidence>
<keyword evidence="2" id="KW-0732">Signal</keyword>
<feature type="transmembrane region" description="Helical" evidence="1">
    <location>
        <begin position="352"/>
        <end position="375"/>
    </location>
</feature>